<evidence type="ECO:0000259" key="6">
    <source>
        <dbReference type="PROSITE" id="PS51471"/>
    </source>
</evidence>
<evidence type="ECO:0000313" key="7">
    <source>
        <dbReference type="EMBL" id="KAG0150387.1"/>
    </source>
</evidence>
<proteinExistence type="inferred from homology"/>
<evidence type="ECO:0000256" key="5">
    <source>
        <dbReference type="RuleBase" id="RU003682"/>
    </source>
</evidence>
<dbReference type="PRINTS" id="PR00682">
    <property type="entry name" value="IPNSYNTHASE"/>
</dbReference>
<comment type="similarity">
    <text evidence="1 5">Belongs to the iron/ascorbate-dependent oxidoreductase family.</text>
</comment>
<dbReference type="SUPFAM" id="SSF51197">
    <property type="entry name" value="Clavaminate synthase-like"/>
    <property type="match status" value="1"/>
</dbReference>
<comment type="caution">
    <text evidence="7">The sequence shown here is derived from an EMBL/GenBank/DDBJ whole genome shotgun (WGS) entry which is preliminary data.</text>
</comment>
<keyword evidence="3 5" id="KW-0560">Oxidoreductase</keyword>
<reference evidence="7" key="1">
    <citation type="submission" date="2013-11" db="EMBL/GenBank/DDBJ databases">
        <title>Genome sequence of the fusiform rust pathogen reveals effectors for host alternation and coevolution with pine.</title>
        <authorList>
            <consortium name="DOE Joint Genome Institute"/>
            <person name="Smith K."/>
            <person name="Pendleton A."/>
            <person name="Kubisiak T."/>
            <person name="Anderson C."/>
            <person name="Salamov A."/>
            <person name="Aerts A."/>
            <person name="Riley R."/>
            <person name="Clum A."/>
            <person name="Lindquist E."/>
            <person name="Ence D."/>
            <person name="Campbell M."/>
            <person name="Kronenberg Z."/>
            <person name="Feau N."/>
            <person name="Dhillon B."/>
            <person name="Hamelin R."/>
            <person name="Burleigh J."/>
            <person name="Smith J."/>
            <person name="Yandell M."/>
            <person name="Nelson C."/>
            <person name="Grigoriev I."/>
            <person name="Davis J."/>
        </authorList>
    </citation>
    <scope>NUCLEOTIDE SEQUENCE</scope>
    <source>
        <strain evidence="7">G11</strain>
    </source>
</reference>
<protein>
    <recommendedName>
        <fullName evidence="6">Fe2OG dioxygenase domain-containing protein</fullName>
    </recommendedName>
</protein>
<dbReference type="Pfam" id="PF14226">
    <property type="entry name" value="DIOX_N"/>
    <property type="match status" value="1"/>
</dbReference>
<dbReference type="InterPro" id="IPR044861">
    <property type="entry name" value="IPNS-like_FE2OG_OXY"/>
</dbReference>
<dbReference type="PANTHER" id="PTHR10209">
    <property type="entry name" value="OXIDOREDUCTASE, 2OG-FE II OXYGENASE FAMILY PROTEIN"/>
    <property type="match status" value="1"/>
</dbReference>
<dbReference type="InterPro" id="IPR026992">
    <property type="entry name" value="DIOX_N"/>
</dbReference>
<dbReference type="GO" id="GO:0046872">
    <property type="term" value="F:metal ion binding"/>
    <property type="evidence" value="ECO:0007669"/>
    <property type="project" value="UniProtKB-KW"/>
</dbReference>
<organism evidence="7 8">
    <name type="scientific">Cronartium quercuum f. sp. fusiforme G11</name>
    <dbReference type="NCBI Taxonomy" id="708437"/>
    <lineage>
        <taxon>Eukaryota</taxon>
        <taxon>Fungi</taxon>
        <taxon>Dikarya</taxon>
        <taxon>Basidiomycota</taxon>
        <taxon>Pucciniomycotina</taxon>
        <taxon>Pucciniomycetes</taxon>
        <taxon>Pucciniales</taxon>
        <taxon>Coleosporiaceae</taxon>
        <taxon>Cronartium</taxon>
    </lineage>
</organism>
<keyword evidence="4 5" id="KW-0408">Iron</keyword>
<dbReference type="PANTHER" id="PTHR10209:SF804">
    <property type="entry name" value="FE2OG DIOXYGENASE DOMAIN-CONTAINING PROTEIN"/>
    <property type="match status" value="1"/>
</dbReference>
<dbReference type="InterPro" id="IPR005123">
    <property type="entry name" value="Oxoglu/Fe-dep_dioxygenase_dom"/>
</dbReference>
<sequence>MSRSLLTRWPNACTMLKPTITRRFSVVQPTQSPISLIDFSVFLKGTPSERHVVGKEMIEGFKKVGFVYLSKTGLCEGNSRTKMFSILDHFFSLPKHVKDTLAWKDPRANRGYVAQGREQVTQAYEVSEIAKLRETSPDFKESMEIGREDDPQWKNHWPSENDLPGFKKEMLKFFQECHELHLEVMRALALGLTLPQDFFDDKTQQCNHTLRLLNYPPVMLKPGGSRAGAHSDYGTITLLFQDSIGGLEIEDPSTKQFTAVPPLDDTIVVNVGDLLSRWSNGILRSTLHRVVLPHAVQDDHHALLTPRRQSIAFFAHPNADTWVKALPGTGDPQDEGVRTDEYLVRRLSATYS</sequence>
<evidence type="ECO:0000256" key="1">
    <source>
        <dbReference type="ARBA" id="ARBA00008056"/>
    </source>
</evidence>
<evidence type="ECO:0000256" key="3">
    <source>
        <dbReference type="ARBA" id="ARBA00023002"/>
    </source>
</evidence>
<name>A0A9P6NRM2_9BASI</name>
<evidence type="ECO:0000256" key="2">
    <source>
        <dbReference type="ARBA" id="ARBA00022723"/>
    </source>
</evidence>
<keyword evidence="8" id="KW-1185">Reference proteome</keyword>
<dbReference type="Gene3D" id="2.60.120.330">
    <property type="entry name" value="B-lactam Antibiotic, Isopenicillin N Synthase, Chain"/>
    <property type="match status" value="1"/>
</dbReference>
<keyword evidence="2 5" id="KW-0479">Metal-binding</keyword>
<dbReference type="AlphaFoldDB" id="A0A9P6NRM2"/>
<feature type="domain" description="Fe2OG dioxygenase" evidence="6">
    <location>
        <begin position="206"/>
        <end position="317"/>
    </location>
</feature>
<dbReference type="InterPro" id="IPR027443">
    <property type="entry name" value="IPNS-like_sf"/>
</dbReference>
<evidence type="ECO:0000256" key="4">
    <source>
        <dbReference type="ARBA" id="ARBA00023004"/>
    </source>
</evidence>
<evidence type="ECO:0000313" key="8">
    <source>
        <dbReference type="Proteomes" id="UP000886653"/>
    </source>
</evidence>
<dbReference type="OrthoDB" id="288590at2759"/>
<dbReference type="Proteomes" id="UP000886653">
    <property type="component" value="Unassembled WGS sequence"/>
</dbReference>
<dbReference type="GO" id="GO:0016491">
    <property type="term" value="F:oxidoreductase activity"/>
    <property type="evidence" value="ECO:0007669"/>
    <property type="project" value="UniProtKB-KW"/>
</dbReference>
<accession>A0A9P6NRM2</accession>
<dbReference type="EMBL" id="MU167219">
    <property type="protein sequence ID" value="KAG0150387.1"/>
    <property type="molecule type" value="Genomic_DNA"/>
</dbReference>
<dbReference type="PROSITE" id="PS51471">
    <property type="entry name" value="FE2OG_OXY"/>
    <property type="match status" value="1"/>
</dbReference>
<dbReference type="Pfam" id="PF03171">
    <property type="entry name" value="2OG-FeII_Oxy"/>
    <property type="match status" value="1"/>
</dbReference>
<gene>
    <name evidence="7" type="ORF">CROQUDRAFT_652283</name>
</gene>